<evidence type="ECO:0000256" key="1">
    <source>
        <dbReference type="SAM" id="MobiDB-lite"/>
    </source>
</evidence>
<protein>
    <submittedName>
        <fullName evidence="2">Uncharacterized protein</fullName>
    </submittedName>
</protein>
<feature type="compositionally biased region" description="Low complexity" evidence="1">
    <location>
        <begin position="91"/>
        <end position="101"/>
    </location>
</feature>
<feature type="region of interest" description="Disordered" evidence="1">
    <location>
        <begin position="91"/>
        <end position="113"/>
    </location>
</feature>
<accession>A0A5J4UA19</accession>
<dbReference type="AlphaFoldDB" id="A0A5J4UA19"/>
<name>A0A5J4UA19_9EUKA</name>
<dbReference type="Proteomes" id="UP000324800">
    <property type="component" value="Unassembled WGS sequence"/>
</dbReference>
<comment type="caution">
    <text evidence="2">The sequence shown here is derived from an EMBL/GenBank/DDBJ whole genome shotgun (WGS) entry which is preliminary data.</text>
</comment>
<gene>
    <name evidence="2" type="ORF">EZS28_037399</name>
</gene>
<feature type="compositionally biased region" description="Basic and acidic residues" evidence="1">
    <location>
        <begin position="103"/>
        <end position="113"/>
    </location>
</feature>
<organism evidence="2 3">
    <name type="scientific">Streblomastix strix</name>
    <dbReference type="NCBI Taxonomy" id="222440"/>
    <lineage>
        <taxon>Eukaryota</taxon>
        <taxon>Metamonada</taxon>
        <taxon>Preaxostyla</taxon>
        <taxon>Oxymonadida</taxon>
        <taxon>Streblomastigidae</taxon>
        <taxon>Streblomastix</taxon>
    </lineage>
</organism>
<reference evidence="2 3" key="1">
    <citation type="submission" date="2019-03" db="EMBL/GenBank/DDBJ databases">
        <title>Single cell metagenomics reveals metabolic interactions within the superorganism composed of flagellate Streblomastix strix and complex community of Bacteroidetes bacteria on its surface.</title>
        <authorList>
            <person name="Treitli S.C."/>
            <person name="Kolisko M."/>
            <person name="Husnik F."/>
            <person name="Keeling P."/>
            <person name="Hampl V."/>
        </authorList>
    </citation>
    <scope>NUCLEOTIDE SEQUENCE [LARGE SCALE GENOMIC DNA]</scope>
    <source>
        <strain evidence="2">ST1C</strain>
    </source>
</reference>
<evidence type="ECO:0000313" key="3">
    <source>
        <dbReference type="Proteomes" id="UP000324800"/>
    </source>
</evidence>
<evidence type="ECO:0000313" key="2">
    <source>
        <dbReference type="EMBL" id="KAA6367074.1"/>
    </source>
</evidence>
<proteinExistence type="predicted"/>
<dbReference type="EMBL" id="SNRW01018711">
    <property type="protein sequence ID" value="KAA6367074.1"/>
    <property type="molecule type" value="Genomic_DNA"/>
</dbReference>
<sequence length="113" mass="12593">MINNAVGVGDPSLVAISNVNAQLASDKATKKLPANQYKEREDIINEGILKEKEEVLHYDKEFDTENNQEQLGNDVLEGVPPASSIVTPQYTEQQQSLVQEQAEQDKNQKLIDI</sequence>